<dbReference type="OrthoDB" id="5469813at2"/>
<name>A0A1Y0HKI7_9BACT</name>
<sequence length="227" mass="27202">MKTDQKQCIFCGNKALYFVSNTQCRCVTCKRTFSYVKYAQEMTILECFIDNNSAYECATLLGLNYLTIAKKYQKLRLLLISHCEALYAEQTQTFSQYDEYYYLPTCKRGKNKYLFDAIGILSMVYGDSIHTLLLPDQFAHLKNLDENSIEKETYARYLNQHKVAHYESFDNVLTRFWKFLESWMDHFKGVSKENFIYYLKEAEFKFNYTQEEQRLILETLWKKNLYM</sequence>
<keyword evidence="2" id="KW-1185">Reference proteome</keyword>
<evidence type="ECO:0008006" key="3">
    <source>
        <dbReference type="Google" id="ProtNLM"/>
    </source>
</evidence>
<dbReference type="RefSeq" id="WP_087438572.1">
    <property type="nucleotide sequence ID" value="NZ_CP021416.1"/>
</dbReference>
<accession>A0A1Y0HKI7</accession>
<evidence type="ECO:0000313" key="1">
    <source>
        <dbReference type="EMBL" id="ARU48639.1"/>
    </source>
</evidence>
<dbReference type="Proteomes" id="UP000196005">
    <property type="component" value="Chromosome"/>
</dbReference>
<dbReference type="AlphaFoldDB" id="A0A1Y0HKI7"/>
<proteinExistence type="predicted"/>
<evidence type="ECO:0000313" key="2">
    <source>
        <dbReference type="Proteomes" id="UP000196005"/>
    </source>
</evidence>
<dbReference type="KEGG" id="suls:Sdiek1_1475"/>
<protein>
    <recommendedName>
        <fullName evidence="3">Transposase</fullName>
    </recommendedName>
</protein>
<gene>
    <name evidence="1" type="ORF">Sdiek1_1475</name>
</gene>
<dbReference type="EMBL" id="CP021416">
    <property type="protein sequence ID" value="ARU48639.1"/>
    <property type="molecule type" value="Genomic_DNA"/>
</dbReference>
<organism evidence="1 2">
    <name type="scientific">Sulfurospirillum diekertiae</name>
    <dbReference type="NCBI Taxonomy" id="1854492"/>
    <lineage>
        <taxon>Bacteria</taxon>
        <taxon>Pseudomonadati</taxon>
        <taxon>Campylobacterota</taxon>
        <taxon>Epsilonproteobacteria</taxon>
        <taxon>Campylobacterales</taxon>
        <taxon>Sulfurospirillaceae</taxon>
        <taxon>Sulfurospirillum</taxon>
    </lineage>
</organism>
<reference evidence="2" key="1">
    <citation type="submission" date="2017-05" db="EMBL/GenBank/DDBJ databases">
        <title>Dechlorination kinetics govern the competition between two new strains of the genus Sulfurospirillum.</title>
        <authorList>
            <person name="Buttet G.F."/>
            <person name="Murray A.M."/>
            <person name="Goris T."/>
            <person name="Burion M."/>
            <person name="Lin B."/>
            <person name="Rolle M."/>
            <person name="Maillard J."/>
        </authorList>
    </citation>
    <scope>NUCLEOTIDE SEQUENCE [LARGE SCALE GENOMIC DNA]</scope>
    <source>
        <strain evidence="2">SL2-1</strain>
    </source>
</reference>